<keyword evidence="1" id="KW-1185">Reference proteome</keyword>
<proteinExistence type="predicted"/>
<dbReference type="WBParaSite" id="Gr19_v10_g2917.t1">
    <property type="protein sequence ID" value="Gr19_v10_g2917.t1"/>
    <property type="gene ID" value="Gr19_v10_g2917"/>
</dbReference>
<evidence type="ECO:0000313" key="1">
    <source>
        <dbReference type="Proteomes" id="UP000887572"/>
    </source>
</evidence>
<reference evidence="2" key="1">
    <citation type="submission" date="2022-11" db="UniProtKB">
        <authorList>
            <consortium name="WormBaseParasite"/>
        </authorList>
    </citation>
    <scope>IDENTIFICATION</scope>
</reference>
<name>A0A914HMQ0_GLORO</name>
<accession>A0A914HMQ0</accession>
<dbReference type="Proteomes" id="UP000887572">
    <property type="component" value="Unplaced"/>
</dbReference>
<dbReference type="AlphaFoldDB" id="A0A914HMQ0"/>
<evidence type="ECO:0000313" key="2">
    <source>
        <dbReference type="WBParaSite" id="Gr19_v10_g2917.t1"/>
    </source>
</evidence>
<protein>
    <submittedName>
        <fullName evidence="2">Uncharacterized protein</fullName>
    </submittedName>
</protein>
<organism evidence="1 2">
    <name type="scientific">Globodera rostochiensis</name>
    <name type="common">Golden nematode worm</name>
    <name type="synonym">Heterodera rostochiensis</name>
    <dbReference type="NCBI Taxonomy" id="31243"/>
    <lineage>
        <taxon>Eukaryota</taxon>
        <taxon>Metazoa</taxon>
        <taxon>Ecdysozoa</taxon>
        <taxon>Nematoda</taxon>
        <taxon>Chromadorea</taxon>
        <taxon>Rhabditida</taxon>
        <taxon>Tylenchina</taxon>
        <taxon>Tylenchomorpha</taxon>
        <taxon>Tylenchoidea</taxon>
        <taxon>Heteroderidae</taxon>
        <taxon>Heteroderinae</taxon>
        <taxon>Globodera</taxon>
    </lineage>
</organism>
<sequence>MWQLILGIKHEAMTGRCSAFERLMLLLRLQSKSKQLHHPHRTKGDGPTADDRLLKAQSGARTVLVRVDKIELRKSGHS</sequence>